<keyword evidence="2" id="KW-1185">Reference proteome</keyword>
<name>A0A9P0GJK9_9CUCU</name>
<reference evidence="1" key="1">
    <citation type="submission" date="2022-01" db="EMBL/GenBank/DDBJ databases">
        <authorList>
            <person name="King R."/>
        </authorList>
    </citation>
    <scope>NUCLEOTIDE SEQUENCE</scope>
</reference>
<dbReference type="Proteomes" id="UP001153636">
    <property type="component" value="Chromosome 6"/>
</dbReference>
<gene>
    <name evidence="1" type="ORF">PSYICH_LOCUS12913</name>
</gene>
<proteinExistence type="predicted"/>
<dbReference type="OrthoDB" id="8066533at2759"/>
<dbReference type="AlphaFoldDB" id="A0A9P0GJK9"/>
<dbReference type="EMBL" id="OV651818">
    <property type="protein sequence ID" value="CAH1111607.1"/>
    <property type="molecule type" value="Genomic_DNA"/>
</dbReference>
<protein>
    <submittedName>
        <fullName evidence="1">Uncharacterized protein</fullName>
    </submittedName>
</protein>
<sequence length="443" mass="49994">MEAQVLTEGVNTLKIYKHNKITLQGKFLGKISKFKSIQQAEQKHLTVNCNFLCEHYKKSTSDIHLRGQFIRGVQSNEIREKLLQTTSDPTNSKPNAFSNVVSIASPIEASKLDSRVFRESENVVPEDNGNSIIEKCYEDSQGPVNSSIEENDNHISLTSNSNCHEFIDDPSTSDNNVDVDSNKKMENKDLEFPHRSTRPLPILVTSILLKNLVISGLQEHGKNVLSTHLDYKYDHEEKVCVPSGKKIVVANRRKSEFLITENLTGLIKQHIDHQFNLSNSKFHVSICSTCRRTIMESKKSNPNRPLPTMPNYVDMHLAEETRTRTTSDWNCFIFLTARFRGHSKIVKGKSNVRTFDTIIGQNCGLHGAASYHDLPSTSGQSNTEKITSMNFCNACFQKTGKGLRHYCGAGPSSFNARENVLSLVERLPEKEQKKSTHLEKRIS</sequence>
<accession>A0A9P0GJK9</accession>
<evidence type="ECO:0000313" key="2">
    <source>
        <dbReference type="Proteomes" id="UP001153636"/>
    </source>
</evidence>
<evidence type="ECO:0000313" key="1">
    <source>
        <dbReference type="EMBL" id="CAH1111607.1"/>
    </source>
</evidence>
<organism evidence="1 2">
    <name type="scientific">Psylliodes chrysocephalus</name>
    <dbReference type="NCBI Taxonomy" id="3402493"/>
    <lineage>
        <taxon>Eukaryota</taxon>
        <taxon>Metazoa</taxon>
        <taxon>Ecdysozoa</taxon>
        <taxon>Arthropoda</taxon>
        <taxon>Hexapoda</taxon>
        <taxon>Insecta</taxon>
        <taxon>Pterygota</taxon>
        <taxon>Neoptera</taxon>
        <taxon>Endopterygota</taxon>
        <taxon>Coleoptera</taxon>
        <taxon>Polyphaga</taxon>
        <taxon>Cucujiformia</taxon>
        <taxon>Chrysomeloidea</taxon>
        <taxon>Chrysomelidae</taxon>
        <taxon>Galerucinae</taxon>
        <taxon>Alticini</taxon>
        <taxon>Psylliodes</taxon>
    </lineage>
</organism>